<dbReference type="Proteomes" id="UP000202420">
    <property type="component" value="Segment"/>
</dbReference>
<reference evidence="1 2" key="1">
    <citation type="submission" date="2006-09" db="EMBL/GenBank/DDBJ databases">
        <title>Sequence and annotation of the 288-kb ATCV-1 virus that infects an endosymbiotic Chlorella strain of the heliozoon Acanthocystis turfacea.</title>
        <authorList>
            <person name="Fitzgerald L.A."/>
            <person name="Graves M.V."/>
            <person name="Li X."/>
            <person name="Pfitzner A.J.P."/>
            <person name="Hartigan J."/>
            <person name="Van Etten J.L."/>
        </authorList>
    </citation>
    <scope>NUCLEOTIDE SEQUENCE [LARGE SCALE GENOMIC DNA]</scope>
    <source>
        <strain evidence="1 2">ATCV-1</strain>
    </source>
</reference>
<gene>
    <name evidence="1" type="primary">z714R</name>
    <name evidence="1" type="ORF">ATCV1_z714R</name>
</gene>
<protein>
    <submittedName>
        <fullName evidence="1">Uncharacterized protein z714R</fullName>
    </submittedName>
</protein>
<proteinExistence type="predicted"/>
<evidence type="ECO:0000313" key="2">
    <source>
        <dbReference type="Proteomes" id="UP000202420"/>
    </source>
</evidence>
<evidence type="ECO:0000313" key="1">
    <source>
        <dbReference type="EMBL" id="ABT16848.1"/>
    </source>
</evidence>
<organism evidence="1 2">
    <name type="scientific">Chlorovirus heliozoae</name>
    <dbReference type="NCBI Taxonomy" id="322019"/>
    <lineage>
        <taxon>Viruses</taxon>
        <taxon>Varidnaviria</taxon>
        <taxon>Bamfordvirae</taxon>
        <taxon>Nucleocytoviricota</taxon>
        <taxon>Megaviricetes</taxon>
        <taxon>Algavirales</taxon>
        <taxon>Phycodnaviridae</taxon>
        <taxon>Chlorovirus</taxon>
    </lineage>
</organism>
<keyword evidence="2" id="KW-1185">Reference proteome</keyword>
<name>A7K9X4_9PHYC</name>
<dbReference type="RefSeq" id="YP_001427195.1">
    <property type="nucleotide sequence ID" value="NC_008724.1"/>
</dbReference>
<dbReference type="EMBL" id="EF101928">
    <property type="protein sequence ID" value="ABT16848.1"/>
    <property type="molecule type" value="Genomic_DNA"/>
</dbReference>
<accession>A7K9X4</accession>
<dbReference type="KEGG" id="vg:5470656"/>
<dbReference type="GeneID" id="5470656"/>
<sequence>MFTRDVDHSFKLFEQDYFKTVGTRREHTSSSIDISMVEPNGELDPQLDAGDTLLTKREVISSSSMSLDAI</sequence>